<dbReference type="PIRSF" id="PIRSF006806">
    <property type="entry name" value="FTHF_cligase"/>
    <property type="match status" value="1"/>
</dbReference>
<dbReference type="SUPFAM" id="SSF100950">
    <property type="entry name" value="NagB/RpiA/CoA transferase-like"/>
    <property type="match status" value="1"/>
</dbReference>
<accession>A0AAE9XUP3</accession>
<dbReference type="Gene3D" id="3.40.50.10420">
    <property type="entry name" value="NagB/RpiA/CoA transferase-like"/>
    <property type="match status" value="1"/>
</dbReference>
<dbReference type="PANTHER" id="PTHR23407:SF1">
    <property type="entry name" value="5-FORMYLTETRAHYDROFOLATE CYCLO-LIGASE"/>
    <property type="match status" value="1"/>
</dbReference>
<evidence type="ECO:0000256" key="3">
    <source>
        <dbReference type="ARBA" id="ARBA00022840"/>
    </source>
</evidence>
<gene>
    <name evidence="6" type="ORF">PH603_15505</name>
</gene>
<keyword evidence="3 4" id="KW-0067">ATP-binding</keyword>
<feature type="binding site" evidence="4">
    <location>
        <position position="58"/>
    </location>
    <ligand>
        <name>substrate</name>
    </ligand>
</feature>
<dbReference type="GO" id="GO:0030272">
    <property type="term" value="F:5-formyltetrahydrofolate cyclo-ligase activity"/>
    <property type="evidence" value="ECO:0007669"/>
    <property type="project" value="UniProtKB-EC"/>
</dbReference>
<keyword evidence="7" id="KW-1185">Reference proteome</keyword>
<dbReference type="EMBL" id="CP116805">
    <property type="protein sequence ID" value="WCL53943.1"/>
    <property type="molecule type" value="Genomic_DNA"/>
</dbReference>
<dbReference type="KEGG" id="gso:PH603_15505"/>
<dbReference type="NCBIfam" id="TIGR02727">
    <property type="entry name" value="MTHFS_bact"/>
    <property type="match status" value="1"/>
</dbReference>
<sequence>MENADKTALRAEARRIRAGLAKMYGYAAAEAIVDHGLKFLMARPKGSVIAGYWPKGDELDPRLLMMALERAGFEIALPVVQGDDEPLTFRRFGEGDPLVEGPYGIMMPGGDAPVVTPSTLIVPLLSYDADCYRLGQGGGYYDRTLAAMPGASAFGFAYAGQFVNYIPREVHDMPLHGIITETGIYVPQRHNKT</sequence>
<dbReference type="EC" id="6.3.3.2" evidence="5"/>
<comment type="similarity">
    <text evidence="1 5">Belongs to the 5-formyltetrahydrofolate cyclo-ligase family.</text>
</comment>
<evidence type="ECO:0000313" key="6">
    <source>
        <dbReference type="EMBL" id="WCL53943.1"/>
    </source>
</evidence>
<dbReference type="InterPro" id="IPR002698">
    <property type="entry name" value="FTHF_cligase"/>
</dbReference>
<dbReference type="GO" id="GO:0009396">
    <property type="term" value="P:folic acid-containing compound biosynthetic process"/>
    <property type="evidence" value="ECO:0007669"/>
    <property type="project" value="TreeGrafter"/>
</dbReference>
<dbReference type="Pfam" id="PF01812">
    <property type="entry name" value="5-FTHF_cyc-lig"/>
    <property type="match status" value="1"/>
</dbReference>
<protein>
    <recommendedName>
        <fullName evidence="5">5-formyltetrahydrofolate cyclo-ligase</fullName>
        <ecNumber evidence="5">6.3.3.2</ecNumber>
    </recommendedName>
</protein>
<evidence type="ECO:0000256" key="5">
    <source>
        <dbReference type="RuleBase" id="RU361279"/>
    </source>
</evidence>
<keyword evidence="5" id="KW-0479">Metal-binding</keyword>
<evidence type="ECO:0000256" key="1">
    <source>
        <dbReference type="ARBA" id="ARBA00010638"/>
    </source>
</evidence>
<keyword evidence="5" id="KW-0460">Magnesium</keyword>
<dbReference type="GO" id="GO:0046872">
    <property type="term" value="F:metal ion binding"/>
    <property type="evidence" value="ECO:0007669"/>
    <property type="project" value="UniProtKB-KW"/>
</dbReference>
<evidence type="ECO:0000256" key="4">
    <source>
        <dbReference type="PIRSR" id="PIRSR006806-1"/>
    </source>
</evidence>
<name>A0AAE9XUP3_9PROT</name>
<dbReference type="InterPro" id="IPR037171">
    <property type="entry name" value="NagB/RpiA_transferase-like"/>
</dbReference>
<dbReference type="GO" id="GO:0035999">
    <property type="term" value="P:tetrahydrofolate interconversion"/>
    <property type="evidence" value="ECO:0007669"/>
    <property type="project" value="TreeGrafter"/>
</dbReference>
<feature type="binding site" evidence="4">
    <location>
        <begin position="6"/>
        <end position="10"/>
    </location>
    <ligand>
        <name>ATP</name>
        <dbReference type="ChEBI" id="CHEBI:30616"/>
    </ligand>
</feature>
<keyword evidence="6" id="KW-0436">Ligase</keyword>
<reference evidence="6" key="1">
    <citation type="submission" date="2023-01" db="EMBL/GenBank/DDBJ databases">
        <title>The genome sequence of Kordiimonadaceae bacterium 6D33.</title>
        <authorList>
            <person name="Liu Y."/>
        </authorList>
    </citation>
    <scope>NUCLEOTIDE SEQUENCE</scope>
    <source>
        <strain evidence="6">6D33</strain>
    </source>
</reference>
<comment type="cofactor">
    <cofactor evidence="5">
        <name>Mg(2+)</name>
        <dbReference type="ChEBI" id="CHEBI:18420"/>
    </cofactor>
</comment>
<dbReference type="GO" id="GO:0005524">
    <property type="term" value="F:ATP binding"/>
    <property type="evidence" value="ECO:0007669"/>
    <property type="project" value="UniProtKB-KW"/>
</dbReference>
<keyword evidence="2 4" id="KW-0547">Nucleotide-binding</keyword>
<organism evidence="6 7">
    <name type="scientific">Gimibacter soli</name>
    <dbReference type="NCBI Taxonomy" id="3024400"/>
    <lineage>
        <taxon>Bacteria</taxon>
        <taxon>Pseudomonadati</taxon>
        <taxon>Pseudomonadota</taxon>
        <taxon>Alphaproteobacteria</taxon>
        <taxon>Kordiimonadales</taxon>
        <taxon>Temperatibacteraceae</taxon>
        <taxon>Gimibacter</taxon>
    </lineage>
</organism>
<evidence type="ECO:0000256" key="2">
    <source>
        <dbReference type="ARBA" id="ARBA00022741"/>
    </source>
</evidence>
<dbReference type="Proteomes" id="UP001217500">
    <property type="component" value="Chromosome"/>
</dbReference>
<dbReference type="RefSeq" id="WP_289503663.1">
    <property type="nucleotide sequence ID" value="NZ_CP116805.1"/>
</dbReference>
<comment type="catalytic activity">
    <reaction evidence="5">
        <text>(6S)-5-formyl-5,6,7,8-tetrahydrofolate + ATP = (6R)-5,10-methenyltetrahydrofolate + ADP + phosphate</text>
        <dbReference type="Rhea" id="RHEA:10488"/>
        <dbReference type="ChEBI" id="CHEBI:30616"/>
        <dbReference type="ChEBI" id="CHEBI:43474"/>
        <dbReference type="ChEBI" id="CHEBI:57455"/>
        <dbReference type="ChEBI" id="CHEBI:57457"/>
        <dbReference type="ChEBI" id="CHEBI:456216"/>
        <dbReference type="EC" id="6.3.3.2"/>
    </reaction>
</comment>
<dbReference type="PANTHER" id="PTHR23407">
    <property type="entry name" value="ATPASE INHIBITOR/5-FORMYLTETRAHYDROFOLATE CYCLO-LIGASE"/>
    <property type="match status" value="1"/>
</dbReference>
<evidence type="ECO:0000313" key="7">
    <source>
        <dbReference type="Proteomes" id="UP001217500"/>
    </source>
</evidence>
<dbReference type="InterPro" id="IPR024185">
    <property type="entry name" value="FTHF_cligase-like_sf"/>
</dbReference>
<proteinExistence type="inferred from homology"/>
<dbReference type="AlphaFoldDB" id="A0AAE9XUP3"/>
<feature type="binding site" evidence="4">
    <location>
        <begin position="133"/>
        <end position="141"/>
    </location>
    <ligand>
        <name>ATP</name>
        <dbReference type="ChEBI" id="CHEBI:30616"/>
    </ligand>
</feature>